<proteinExistence type="predicted"/>
<dbReference type="Proteomes" id="UP000245918">
    <property type="component" value="Chromosome"/>
</dbReference>
<name>A0AC61TMI7_EDWTA</name>
<gene>
    <name evidence="1" type="ORF">DCL27_00270</name>
</gene>
<evidence type="ECO:0000313" key="2">
    <source>
        <dbReference type="Proteomes" id="UP000245918"/>
    </source>
</evidence>
<keyword evidence="2" id="KW-1185">Reference proteome</keyword>
<accession>A0AC61TMI7</accession>
<protein>
    <submittedName>
        <fullName evidence="1">Uncharacterized protein</fullName>
    </submittedName>
</protein>
<dbReference type="EMBL" id="CP084506">
    <property type="protein sequence ID" value="UCQ01929.1"/>
    <property type="molecule type" value="Genomic_DNA"/>
</dbReference>
<reference evidence="1" key="1">
    <citation type="submission" date="2021-09" db="EMBL/GenBank/DDBJ databases">
        <title>Comparative genomics of Edwardsiella genus reveals species-based diversity.</title>
        <authorList>
            <person name="Tekedar H.C."/>
            <person name="Kumru S."/>
            <person name="Waldbieser G.C."/>
            <person name="Reichley S.R."/>
            <person name="Lawrence M.L."/>
            <person name="Griffin M.J."/>
        </authorList>
    </citation>
    <scope>NUCLEOTIDE SEQUENCE</scope>
    <source>
        <strain evidence="1">ATCC 15947</strain>
    </source>
</reference>
<organism evidence="1 2">
    <name type="scientific">Edwardsiella tarda ATCC 15947 = NBRC 105688</name>
    <dbReference type="NCBI Taxonomy" id="667121"/>
    <lineage>
        <taxon>Bacteria</taxon>
        <taxon>Pseudomonadati</taxon>
        <taxon>Pseudomonadota</taxon>
        <taxon>Gammaproteobacteria</taxon>
        <taxon>Enterobacterales</taxon>
        <taxon>Hafniaceae</taxon>
        <taxon>Edwardsiella</taxon>
    </lineage>
</organism>
<evidence type="ECO:0000313" key="1">
    <source>
        <dbReference type="EMBL" id="UCQ01929.1"/>
    </source>
</evidence>
<sequence length="86" mass="9339">MATIHDFKPHAGQPSVPATFSPSITHKLYRATAITRWISVDACLAEGNMLPAVCLPHIISYLREDLAAISQEARALGLIPNSQNND</sequence>